<reference evidence="3" key="1">
    <citation type="journal article" date="2019" name="Int. J. Syst. Evol. Microbiol.">
        <title>The Global Catalogue of Microorganisms (GCM) 10K type strain sequencing project: providing services to taxonomists for standard genome sequencing and annotation.</title>
        <authorList>
            <consortium name="The Broad Institute Genomics Platform"/>
            <consortium name="The Broad Institute Genome Sequencing Center for Infectious Disease"/>
            <person name="Wu L."/>
            <person name="Ma J."/>
        </authorList>
    </citation>
    <scope>NUCLEOTIDE SEQUENCE [LARGE SCALE GENOMIC DNA]</scope>
    <source>
        <strain evidence="3">CCM 8903</strain>
    </source>
</reference>
<feature type="transmembrane region" description="Helical" evidence="1">
    <location>
        <begin position="6"/>
        <end position="27"/>
    </location>
</feature>
<keyword evidence="1" id="KW-0472">Membrane</keyword>
<accession>A0ABW4E545</accession>
<evidence type="ECO:0000313" key="2">
    <source>
        <dbReference type="EMBL" id="MFD1483851.1"/>
    </source>
</evidence>
<proteinExistence type="predicted"/>
<dbReference type="Proteomes" id="UP001597252">
    <property type="component" value="Unassembled WGS sequence"/>
</dbReference>
<gene>
    <name evidence="2" type="ORF">ACFQ5J_01130</name>
</gene>
<organism evidence="2 3">
    <name type="scientific">Lacticaseibacillus baoqingensis</name>
    <dbReference type="NCBI Taxonomy" id="2486013"/>
    <lineage>
        <taxon>Bacteria</taxon>
        <taxon>Bacillati</taxon>
        <taxon>Bacillota</taxon>
        <taxon>Bacilli</taxon>
        <taxon>Lactobacillales</taxon>
        <taxon>Lactobacillaceae</taxon>
        <taxon>Lacticaseibacillus</taxon>
    </lineage>
</organism>
<sequence length="62" mass="7000">MARRSGSALITAMVLLGIVTLLSLPVLQQMAQWRSGYSRLLQAEKAQLNANYQRWLTEHADE</sequence>
<evidence type="ECO:0000256" key="1">
    <source>
        <dbReference type="SAM" id="Phobius"/>
    </source>
</evidence>
<keyword evidence="3" id="KW-1185">Reference proteome</keyword>
<evidence type="ECO:0000313" key="3">
    <source>
        <dbReference type="Proteomes" id="UP001597252"/>
    </source>
</evidence>
<dbReference type="RefSeq" id="WP_125748809.1">
    <property type="nucleotide sequence ID" value="NZ_JBHTON010000003.1"/>
</dbReference>
<keyword evidence="1" id="KW-1133">Transmembrane helix</keyword>
<protein>
    <submittedName>
        <fullName evidence="2">Uncharacterized protein</fullName>
    </submittedName>
</protein>
<keyword evidence="1" id="KW-0812">Transmembrane</keyword>
<name>A0ABW4E545_9LACO</name>
<comment type="caution">
    <text evidence="2">The sequence shown here is derived from an EMBL/GenBank/DDBJ whole genome shotgun (WGS) entry which is preliminary data.</text>
</comment>
<dbReference type="EMBL" id="JBHTON010000003">
    <property type="protein sequence ID" value="MFD1483851.1"/>
    <property type="molecule type" value="Genomic_DNA"/>
</dbReference>